<reference evidence="1" key="1">
    <citation type="submission" date="2014-11" db="EMBL/GenBank/DDBJ databases">
        <authorList>
            <person name="Amaro Gonzalez C."/>
        </authorList>
    </citation>
    <scope>NUCLEOTIDE SEQUENCE</scope>
</reference>
<protein>
    <submittedName>
        <fullName evidence="1">Uncharacterized protein</fullName>
    </submittedName>
</protein>
<accession>A0A0E9UMP5</accession>
<evidence type="ECO:0000313" key="1">
    <source>
        <dbReference type="EMBL" id="JAH67067.1"/>
    </source>
</evidence>
<dbReference type="EMBL" id="GBXM01041510">
    <property type="protein sequence ID" value="JAH67067.1"/>
    <property type="molecule type" value="Transcribed_RNA"/>
</dbReference>
<dbReference type="AlphaFoldDB" id="A0A0E9UMP5"/>
<proteinExistence type="predicted"/>
<organism evidence="1">
    <name type="scientific">Anguilla anguilla</name>
    <name type="common">European freshwater eel</name>
    <name type="synonym">Muraena anguilla</name>
    <dbReference type="NCBI Taxonomy" id="7936"/>
    <lineage>
        <taxon>Eukaryota</taxon>
        <taxon>Metazoa</taxon>
        <taxon>Chordata</taxon>
        <taxon>Craniata</taxon>
        <taxon>Vertebrata</taxon>
        <taxon>Euteleostomi</taxon>
        <taxon>Actinopterygii</taxon>
        <taxon>Neopterygii</taxon>
        <taxon>Teleostei</taxon>
        <taxon>Anguilliformes</taxon>
        <taxon>Anguillidae</taxon>
        <taxon>Anguilla</taxon>
    </lineage>
</organism>
<reference evidence="1" key="2">
    <citation type="journal article" date="2015" name="Fish Shellfish Immunol.">
        <title>Early steps in the European eel (Anguilla anguilla)-Vibrio vulnificus interaction in the gills: Role of the RtxA13 toxin.</title>
        <authorList>
            <person name="Callol A."/>
            <person name="Pajuelo D."/>
            <person name="Ebbesson L."/>
            <person name="Teles M."/>
            <person name="MacKenzie S."/>
            <person name="Amaro C."/>
        </authorList>
    </citation>
    <scope>NUCLEOTIDE SEQUENCE</scope>
</reference>
<name>A0A0E9UMP5_ANGAN</name>
<sequence>MQIRGLLTAAAEYKYCRSQHKAM</sequence>